<name>A0A495M1I7_9FLAO</name>
<evidence type="ECO:0000313" key="2">
    <source>
        <dbReference type="EMBL" id="RKS19172.1"/>
    </source>
</evidence>
<feature type="transmembrane region" description="Helical" evidence="1">
    <location>
        <begin position="54"/>
        <end position="79"/>
    </location>
</feature>
<keyword evidence="1" id="KW-1133">Transmembrane helix</keyword>
<evidence type="ECO:0000313" key="3">
    <source>
        <dbReference type="Proteomes" id="UP000277579"/>
    </source>
</evidence>
<evidence type="ECO:0000256" key="1">
    <source>
        <dbReference type="SAM" id="Phobius"/>
    </source>
</evidence>
<keyword evidence="1" id="KW-0472">Membrane</keyword>
<accession>A0A495M1I7</accession>
<organism evidence="2 3">
    <name type="scientific">Flavobacterium endophyticum</name>
    <dbReference type="NCBI Taxonomy" id="1540163"/>
    <lineage>
        <taxon>Bacteria</taxon>
        <taxon>Pseudomonadati</taxon>
        <taxon>Bacteroidota</taxon>
        <taxon>Flavobacteriia</taxon>
        <taxon>Flavobacteriales</taxon>
        <taxon>Flavobacteriaceae</taxon>
        <taxon>Flavobacterium</taxon>
    </lineage>
</organism>
<evidence type="ECO:0008006" key="4">
    <source>
        <dbReference type="Google" id="ProtNLM"/>
    </source>
</evidence>
<sequence>MNRYQLTLTPSQLSIKPYFGYKGKIRLFSLLALLLFGSLPFLRAIIGYDLQCVGYVLGGCMVVYALYDFLFHLNVTFLFDKETASIYKINAPFYKKRLMGFEEMLIINSWECGAMHYVIGRKGKQFLKNYSISDTFTDSKKSREREVAYIEEVLGPILDFVRNA</sequence>
<dbReference type="OrthoDB" id="711075at2"/>
<comment type="caution">
    <text evidence="2">The sequence shown here is derived from an EMBL/GenBank/DDBJ whole genome shotgun (WGS) entry which is preliminary data.</text>
</comment>
<reference evidence="2 3" key="1">
    <citation type="submission" date="2018-10" db="EMBL/GenBank/DDBJ databases">
        <title>Genomic Encyclopedia of Archaeal and Bacterial Type Strains, Phase II (KMG-II): from individual species to whole genera.</title>
        <authorList>
            <person name="Goeker M."/>
        </authorList>
    </citation>
    <scope>NUCLEOTIDE SEQUENCE [LARGE SCALE GENOMIC DNA]</scope>
    <source>
        <strain evidence="2 3">DSM 29537</strain>
    </source>
</reference>
<gene>
    <name evidence="2" type="ORF">CLV94_3123</name>
</gene>
<dbReference type="AlphaFoldDB" id="A0A495M1I7"/>
<dbReference type="Proteomes" id="UP000277579">
    <property type="component" value="Unassembled WGS sequence"/>
</dbReference>
<dbReference type="EMBL" id="RBLC01000005">
    <property type="protein sequence ID" value="RKS19172.1"/>
    <property type="molecule type" value="Genomic_DNA"/>
</dbReference>
<dbReference type="RefSeq" id="WP_121377403.1">
    <property type="nucleotide sequence ID" value="NZ_RBLC01000005.1"/>
</dbReference>
<proteinExistence type="predicted"/>
<protein>
    <recommendedName>
        <fullName evidence="4">PH (Pleckstrin Homology) domain-containing protein</fullName>
    </recommendedName>
</protein>
<keyword evidence="3" id="KW-1185">Reference proteome</keyword>
<keyword evidence="1" id="KW-0812">Transmembrane</keyword>
<feature type="transmembrane region" description="Helical" evidence="1">
    <location>
        <begin position="27"/>
        <end position="48"/>
    </location>
</feature>